<comment type="caution">
    <text evidence="2">The sequence shown here is derived from an EMBL/GenBank/DDBJ whole genome shotgun (WGS) entry which is preliminary data.</text>
</comment>
<evidence type="ECO:0000313" key="2">
    <source>
        <dbReference type="EMBL" id="KIL44611.1"/>
    </source>
</evidence>
<feature type="domain" description="N-acetyltransferase" evidence="1">
    <location>
        <begin position="9"/>
        <end position="167"/>
    </location>
</feature>
<dbReference type="Proteomes" id="UP000031938">
    <property type="component" value="Unassembled WGS sequence"/>
</dbReference>
<keyword evidence="2" id="KW-0808">Transferase</keyword>
<protein>
    <submittedName>
        <fullName evidence="2">Putative N-acetyltransferase</fullName>
    </submittedName>
</protein>
<dbReference type="Gene3D" id="3.40.630.30">
    <property type="match status" value="1"/>
</dbReference>
<dbReference type="OrthoDB" id="9798081at2"/>
<dbReference type="InterPro" id="IPR000182">
    <property type="entry name" value="GNAT_dom"/>
</dbReference>
<dbReference type="SUPFAM" id="SSF55729">
    <property type="entry name" value="Acyl-CoA N-acyltransferases (Nat)"/>
    <property type="match status" value="1"/>
</dbReference>
<dbReference type="Pfam" id="PF13302">
    <property type="entry name" value="Acetyltransf_3"/>
    <property type="match status" value="1"/>
</dbReference>
<reference evidence="2 3" key="1">
    <citation type="submission" date="2015-01" db="EMBL/GenBank/DDBJ databases">
        <title>Genome sequencing of Jeotgalibacillus soli.</title>
        <authorList>
            <person name="Goh K.M."/>
            <person name="Chan K.-G."/>
            <person name="Yaakop A.S."/>
            <person name="Ee R."/>
            <person name="Gan H.M."/>
            <person name="Chan C.S."/>
        </authorList>
    </citation>
    <scope>NUCLEOTIDE SEQUENCE [LARGE SCALE GENOMIC DNA]</scope>
    <source>
        <strain evidence="2 3">P9</strain>
    </source>
</reference>
<dbReference type="GO" id="GO:0016747">
    <property type="term" value="F:acyltransferase activity, transferring groups other than amino-acyl groups"/>
    <property type="evidence" value="ECO:0007669"/>
    <property type="project" value="InterPro"/>
</dbReference>
<accession>A0A0C2VJE5</accession>
<dbReference type="InterPro" id="IPR016181">
    <property type="entry name" value="Acyl_CoA_acyltransferase"/>
</dbReference>
<sequence length="167" mass="19580">MKILSTERLILREFNEEDARSLHPVFSDEETMKFYPAPLNFEQTKEWIKRNQDRYKKNGFGLWAVCLKEKGELIGDCGLIKQVIDDTQEVEVGYHINRDYWSQGFGSETVSACMQFGFNEWSLKKLISIIDPHNAASVRVAEKNGFTKEKEVFIFKKNHYIYSIKNK</sequence>
<dbReference type="AlphaFoldDB" id="A0A0C2VJE5"/>
<dbReference type="EMBL" id="JXRP01000019">
    <property type="protein sequence ID" value="KIL44611.1"/>
    <property type="molecule type" value="Genomic_DNA"/>
</dbReference>
<dbReference type="PATRIC" id="fig|889306.3.peg.3591"/>
<organism evidence="2 3">
    <name type="scientific">Jeotgalibacillus soli</name>
    <dbReference type="NCBI Taxonomy" id="889306"/>
    <lineage>
        <taxon>Bacteria</taxon>
        <taxon>Bacillati</taxon>
        <taxon>Bacillota</taxon>
        <taxon>Bacilli</taxon>
        <taxon>Bacillales</taxon>
        <taxon>Caryophanaceae</taxon>
        <taxon>Jeotgalibacillus</taxon>
    </lineage>
</organism>
<dbReference type="RefSeq" id="WP_041090528.1">
    <property type="nucleotide sequence ID" value="NZ_JXRP01000019.1"/>
</dbReference>
<proteinExistence type="predicted"/>
<evidence type="ECO:0000259" key="1">
    <source>
        <dbReference type="PROSITE" id="PS51186"/>
    </source>
</evidence>
<dbReference type="PANTHER" id="PTHR43792:SF1">
    <property type="entry name" value="N-ACETYLTRANSFERASE DOMAIN-CONTAINING PROTEIN"/>
    <property type="match status" value="1"/>
</dbReference>
<dbReference type="PANTHER" id="PTHR43792">
    <property type="entry name" value="GNAT FAMILY, PUTATIVE (AFU_ORTHOLOGUE AFUA_3G00765)-RELATED-RELATED"/>
    <property type="match status" value="1"/>
</dbReference>
<name>A0A0C2VJE5_9BACL</name>
<evidence type="ECO:0000313" key="3">
    <source>
        <dbReference type="Proteomes" id="UP000031938"/>
    </source>
</evidence>
<dbReference type="InterPro" id="IPR051531">
    <property type="entry name" value="N-acetyltransferase"/>
</dbReference>
<keyword evidence="3" id="KW-1185">Reference proteome</keyword>
<dbReference type="STRING" id="889306.KP78_35750"/>
<gene>
    <name evidence="2" type="ORF">KP78_35750</name>
</gene>
<dbReference type="PROSITE" id="PS51186">
    <property type="entry name" value="GNAT"/>
    <property type="match status" value="1"/>
</dbReference>